<keyword evidence="2" id="KW-1185">Reference proteome</keyword>
<organism evidence="1 2">
    <name type="scientific">Phytoactinopolyspora mesophila</name>
    <dbReference type="NCBI Taxonomy" id="2650750"/>
    <lineage>
        <taxon>Bacteria</taxon>
        <taxon>Bacillati</taxon>
        <taxon>Actinomycetota</taxon>
        <taxon>Actinomycetes</taxon>
        <taxon>Jiangellales</taxon>
        <taxon>Jiangellaceae</taxon>
        <taxon>Phytoactinopolyspora</taxon>
    </lineage>
</organism>
<evidence type="ECO:0000313" key="1">
    <source>
        <dbReference type="EMBL" id="NDL56125.1"/>
    </source>
</evidence>
<dbReference type="Proteomes" id="UP000460435">
    <property type="component" value="Unassembled WGS sequence"/>
</dbReference>
<dbReference type="PANTHER" id="PTHR39217">
    <property type="match status" value="1"/>
</dbReference>
<dbReference type="EMBL" id="WLZY01000001">
    <property type="protein sequence ID" value="NDL56125.1"/>
    <property type="molecule type" value="Genomic_DNA"/>
</dbReference>
<reference evidence="1 2" key="1">
    <citation type="submission" date="2019-11" db="EMBL/GenBank/DDBJ databases">
        <authorList>
            <person name="Li X.-J."/>
            <person name="Feng X.-M."/>
        </authorList>
    </citation>
    <scope>NUCLEOTIDE SEQUENCE [LARGE SCALE GENOMIC DNA]</scope>
    <source>
        <strain evidence="1 2">XMNu-373</strain>
    </source>
</reference>
<proteinExistence type="predicted"/>
<dbReference type="PANTHER" id="PTHR39217:SF1">
    <property type="entry name" value="GLUTATHIONE SYNTHETASE"/>
    <property type="match status" value="1"/>
</dbReference>
<dbReference type="AlphaFoldDB" id="A0A7K3LYM0"/>
<dbReference type="SUPFAM" id="SSF56059">
    <property type="entry name" value="Glutathione synthetase ATP-binding domain-like"/>
    <property type="match status" value="1"/>
</dbReference>
<comment type="caution">
    <text evidence="1">The sequence shown here is derived from an EMBL/GenBank/DDBJ whole genome shotgun (WGS) entry which is preliminary data.</text>
</comment>
<evidence type="ECO:0008006" key="3">
    <source>
        <dbReference type="Google" id="ProtNLM"/>
    </source>
</evidence>
<accession>A0A7K3LYM0</accession>
<gene>
    <name evidence="1" type="ORF">F7O44_03450</name>
</gene>
<sequence>MGEGMMTRIALATCSEFAELTDDDKFLYEPLRRRGIDAVPVVWDDPHSNWAAFDLVVIRSTWDYAKQRDEFLSWAKTVPNLLNPVEIIRWNTDKRYLRELESAGAPVVSTQWIEPGEPIRLPGGELSGDDVAEIAPEYVIKPSVSAGSLDTGRYSIADLSHEALARDHVTRLLDRGATVMIQPYLSAVDAFGETAMLYFRGEFSHAIRKGPMLDGPDRGVEGLFRSERITPRTPSDDEHKVAEQVLATIPGADELLYARVDLIPGADGSPILLELELTEPSLFLDQDGGAAERFAEAIADWLRPSLGGTTS</sequence>
<dbReference type="InterPro" id="IPR053191">
    <property type="entry name" value="DcsG_Biosynth_Enzyme"/>
</dbReference>
<evidence type="ECO:0000313" key="2">
    <source>
        <dbReference type="Proteomes" id="UP000460435"/>
    </source>
</evidence>
<name>A0A7K3LYM0_9ACTN</name>
<protein>
    <recommendedName>
        <fullName evidence="3">ATP-grasp domain-containing protein</fullName>
    </recommendedName>
</protein>